<protein>
    <submittedName>
        <fullName evidence="1">Uncharacterized protein</fullName>
    </submittedName>
</protein>
<comment type="caution">
    <text evidence="1">The sequence shown here is derived from an EMBL/GenBank/DDBJ whole genome shotgun (WGS) entry which is preliminary data.</text>
</comment>
<reference evidence="1" key="1">
    <citation type="submission" date="2021-11" db="EMBL/GenBank/DDBJ databases">
        <title>Description of novel Chryseobacterium species.</title>
        <authorList>
            <person name="Saticioglu I.B."/>
            <person name="Ay H."/>
            <person name="Altun S."/>
            <person name="Duman M."/>
        </authorList>
    </citation>
    <scope>NUCLEOTIDE SEQUENCE</scope>
    <source>
        <strain evidence="1">C-17</strain>
    </source>
</reference>
<gene>
    <name evidence="1" type="ORF">LO744_11795</name>
</gene>
<dbReference type="AlphaFoldDB" id="A0A9Q3YZ26"/>
<keyword evidence="2" id="KW-1185">Reference proteome</keyword>
<evidence type="ECO:0000313" key="2">
    <source>
        <dbReference type="Proteomes" id="UP001108025"/>
    </source>
</evidence>
<evidence type="ECO:0000313" key="1">
    <source>
        <dbReference type="EMBL" id="MCD1117540.1"/>
    </source>
</evidence>
<name>A0A9Q3YZ26_9FLAO</name>
<sequence length="84" mass="8974">MPVAILLMGAGSAYATTAFKSAKTDFQGYRFDPAAPVGQRCVLTEKMCTDIRGEVCTYSDASGTHNLSKNIDGTSCGDQLFEIE</sequence>
<proteinExistence type="predicted"/>
<accession>A0A9Q3YZ26</accession>
<dbReference type="EMBL" id="JAJNAY010000001">
    <property type="protein sequence ID" value="MCD1117540.1"/>
    <property type="molecule type" value="Genomic_DNA"/>
</dbReference>
<organism evidence="1 2">
    <name type="scientific">Chryseobacterium turcicum</name>
    <dbReference type="NCBI Taxonomy" id="2898076"/>
    <lineage>
        <taxon>Bacteria</taxon>
        <taxon>Pseudomonadati</taxon>
        <taxon>Bacteroidota</taxon>
        <taxon>Flavobacteriia</taxon>
        <taxon>Flavobacteriales</taxon>
        <taxon>Weeksellaceae</taxon>
        <taxon>Chryseobacterium group</taxon>
        <taxon>Chryseobacterium</taxon>
    </lineage>
</organism>
<dbReference type="Proteomes" id="UP001108025">
    <property type="component" value="Unassembled WGS sequence"/>
</dbReference>